<accession>A0AAV7TWT5</accession>
<organism evidence="2 3">
    <name type="scientific">Pleurodeles waltl</name>
    <name type="common">Iberian ribbed newt</name>
    <dbReference type="NCBI Taxonomy" id="8319"/>
    <lineage>
        <taxon>Eukaryota</taxon>
        <taxon>Metazoa</taxon>
        <taxon>Chordata</taxon>
        <taxon>Craniata</taxon>
        <taxon>Vertebrata</taxon>
        <taxon>Euteleostomi</taxon>
        <taxon>Amphibia</taxon>
        <taxon>Batrachia</taxon>
        <taxon>Caudata</taxon>
        <taxon>Salamandroidea</taxon>
        <taxon>Salamandridae</taxon>
        <taxon>Pleurodelinae</taxon>
        <taxon>Pleurodeles</taxon>
    </lineage>
</organism>
<dbReference type="AlphaFoldDB" id="A0AAV7TWT5"/>
<keyword evidence="3" id="KW-1185">Reference proteome</keyword>
<feature type="compositionally biased region" description="Basic and acidic residues" evidence="1">
    <location>
        <begin position="62"/>
        <end position="71"/>
    </location>
</feature>
<dbReference type="Proteomes" id="UP001066276">
    <property type="component" value="Chromosome 3_2"/>
</dbReference>
<evidence type="ECO:0000313" key="2">
    <source>
        <dbReference type="EMBL" id="KAJ1180935.1"/>
    </source>
</evidence>
<protein>
    <submittedName>
        <fullName evidence="2">Uncharacterized protein</fullName>
    </submittedName>
</protein>
<proteinExistence type="predicted"/>
<feature type="compositionally biased region" description="Polar residues" evidence="1">
    <location>
        <begin position="120"/>
        <end position="133"/>
    </location>
</feature>
<feature type="compositionally biased region" description="Basic and acidic residues" evidence="1">
    <location>
        <begin position="80"/>
        <end position="89"/>
    </location>
</feature>
<dbReference type="EMBL" id="JANPWB010000006">
    <property type="protein sequence ID" value="KAJ1180935.1"/>
    <property type="molecule type" value="Genomic_DNA"/>
</dbReference>
<feature type="compositionally biased region" description="Polar residues" evidence="1">
    <location>
        <begin position="49"/>
        <end position="60"/>
    </location>
</feature>
<name>A0AAV7TWT5_PLEWA</name>
<feature type="compositionally biased region" description="Basic and acidic residues" evidence="1">
    <location>
        <begin position="15"/>
        <end position="25"/>
    </location>
</feature>
<comment type="caution">
    <text evidence="2">The sequence shown here is derived from an EMBL/GenBank/DDBJ whole genome shotgun (WGS) entry which is preliminary data.</text>
</comment>
<evidence type="ECO:0000256" key="1">
    <source>
        <dbReference type="SAM" id="MobiDB-lite"/>
    </source>
</evidence>
<evidence type="ECO:0000313" key="3">
    <source>
        <dbReference type="Proteomes" id="UP001066276"/>
    </source>
</evidence>
<reference evidence="2" key="1">
    <citation type="journal article" date="2022" name="bioRxiv">
        <title>Sequencing and chromosome-scale assembly of the giantPleurodeles waltlgenome.</title>
        <authorList>
            <person name="Brown T."/>
            <person name="Elewa A."/>
            <person name="Iarovenko S."/>
            <person name="Subramanian E."/>
            <person name="Araus A.J."/>
            <person name="Petzold A."/>
            <person name="Susuki M."/>
            <person name="Suzuki K.-i.T."/>
            <person name="Hayashi T."/>
            <person name="Toyoda A."/>
            <person name="Oliveira C."/>
            <person name="Osipova E."/>
            <person name="Leigh N.D."/>
            <person name="Simon A."/>
            <person name="Yun M.H."/>
        </authorList>
    </citation>
    <scope>NUCLEOTIDE SEQUENCE</scope>
    <source>
        <strain evidence="2">20211129_DDA</strain>
        <tissue evidence="2">Liver</tissue>
    </source>
</reference>
<sequence>MQNHNHMSEPGISKHQPELDQEAKQKQGNSATGGKKHNRYQDQGIDRTPSLSEPPWTTGTRGEADHGDRKNSNLPAPMNRGREQERDQKMNSSRMTQKEAPTPCRPSAPPRLHHLREPSTEGQNLTENMSSGMNGIHEKAQLIGPAGKNRETAMHLPQEQPARKPESVPPAHSRQPQRLKEEDRQAPYFLLYPHSSQLPGWPGDGKHQTTTGDRRKRTGSLHGRAHEQDNAAPETTALQKSPMTKQEEHGPHQGAIRVHHTCQ</sequence>
<gene>
    <name evidence="2" type="ORF">NDU88_006146</name>
</gene>
<feature type="region of interest" description="Disordered" evidence="1">
    <location>
        <begin position="1"/>
        <end position="263"/>
    </location>
</feature>